<feature type="region of interest" description="Disordered" evidence="1">
    <location>
        <begin position="1"/>
        <end position="90"/>
    </location>
</feature>
<dbReference type="AlphaFoldDB" id="A0AAD7CCS6"/>
<protein>
    <submittedName>
        <fullName evidence="2">Uncharacterized protein</fullName>
    </submittedName>
</protein>
<sequence length="90" mass="9618">MDDAQSGDDAQRPTPDKGLDVPTTLDSLPRPAARGDGSGGRPSRTGTADVRGAKRDKEQPRKWTVGAAGSSRHDAPRRTSQARRKGNARR</sequence>
<comment type="caution">
    <text evidence="2">The sequence shown here is derived from an EMBL/GenBank/DDBJ whole genome shotgun (WGS) entry which is preliminary data.</text>
</comment>
<reference evidence="2" key="1">
    <citation type="submission" date="2023-03" db="EMBL/GenBank/DDBJ databases">
        <title>Massive genome expansion in bonnet fungi (Mycena s.s.) driven by repeated elements and novel gene families across ecological guilds.</title>
        <authorList>
            <consortium name="Lawrence Berkeley National Laboratory"/>
            <person name="Harder C.B."/>
            <person name="Miyauchi S."/>
            <person name="Viragh M."/>
            <person name="Kuo A."/>
            <person name="Thoen E."/>
            <person name="Andreopoulos B."/>
            <person name="Lu D."/>
            <person name="Skrede I."/>
            <person name="Drula E."/>
            <person name="Henrissat B."/>
            <person name="Morin E."/>
            <person name="Kohler A."/>
            <person name="Barry K."/>
            <person name="LaButti K."/>
            <person name="Morin E."/>
            <person name="Salamov A."/>
            <person name="Lipzen A."/>
            <person name="Mereny Z."/>
            <person name="Hegedus B."/>
            <person name="Baldrian P."/>
            <person name="Stursova M."/>
            <person name="Weitz H."/>
            <person name="Taylor A."/>
            <person name="Grigoriev I.V."/>
            <person name="Nagy L.G."/>
            <person name="Martin F."/>
            <person name="Kauserud H."/>
        </authorList>
    </citation>
    <scope>NUCLEOTIDE SEQUENCE</scope>
    <source>
        <strain evidence="2">CBHHK067</strain>
    </source>
</reference>
<feature type="compositionally biased region" description="Basic and acidic residues" evidence="1">
    <location>
        <begin position="9"/>
        <end position="19"/>
    </location>
</feature>
<evidence type="ECO:0000256" key="1">
    <source>
        <dbReference type="SAM" id="MobiDB-lite"/>
    </source>
</evidence>
<evidence type="ECO:0000313" key="2">
    <source>
        <dbReference type="EMBL" id="KAJ7645014.1"/>
    </source>
</evidence>
<keyword evidence="3" id="KW-1185">Reference proteome</keyword>
<dbReference type="EMBL" id="JARKIE010000404">
    <property type="protein sequence ID" value="KAJ7645014.1"/>
    <property type="molecule type" value="Genomic_DNA"/>
</dbReference>
<proteinExistence type="predicted"/>
<dbReference type="Proteomes" id="UP001221757">
    <property type="component" value="Unassembled WGS sequence"/>
</dbReference>
<gene>
    <name evidence="2" type="ORF">B0H17DRAFT_1104399</name>
</gene>
<feature type="compositionally biased region" description="Basic residues" evidence="1">
    <location>
        <begin position="80"/>
        <end position="90"/>
    </location>
</feature>
<name>A0AAD7CCS6_MYCRO</name>
<organism evidence="2 3">
    <name type="scientific">Mycena rosella</name>
    <name type="common">Pink bonnet</name>
    <name type="synonym">Agaricus rosellus</name>
    <dbReference type="NCBI Taxonomy" id="1033263"/>
    <lineage>
        <taxon>Eukaryota</taxon>
        <taxon>Fungi</taxon>
        <taxon>Dikarya</taxon>
        <taxon>Basidiomycota</taxon>
        <taxon>Agaricomycotina</taxon>
        <taxon>Agaricomycetes</taxon>
        <taxon>Agaricomycetidae</taxon>
        <taxon>Agaricales</taxon>
        <taxon>Marasmiineae</taxon>
        <taxon>Mycenaceae</taxon>
        <taxon>Mycena</taxon>
    </lineage>
</organism>
<accession>A0AAD7CCS6</accession>
<feature type="compositionally biased region" description="Basic and acidic residues" evidence="1">
    <location>
        <begin position="51"/>
        <end position="61"/>
    </location>
</feature>
<evidence type="ECO:0000313" key="3">
    <source>
        <dbReference type="Proteomes" id="UP001221757"/>
    </source>
</evidence>